<dbReference type="Proteomes" id="UP000619244">
    <property type="component" value="Unassembled WGS sequence"/>
</dbReference>
<reference evidence="1" key="1">
    <citation type="journal article" date="2014" name="Int. J. Syst. Evol. Microbiol.">
        <title>Complete genome sequence of Corynebacterium casei LMG S-19264T (=DSM 44701T), isolated from a smear-ripened cheese.</title>
        <authorList>
            <consortium name="US DOE Joint Genome Institute (JGI-PGF)"/>
            <person name="Walter F."/>
            <person name="Albersmeier A."/>
            <person name="Kalinowski J."/>
            <person name="Ruckert C."/>
        </authorList>
    </citation>
    <scope>NUCLEOTIDE SEQUENCE</scope>
    <source>
        <strain evidence="1">JCM 4790</strain>
    </source>
</reference>
<keyword evidence="2" id="KW-1185">Reference proteome</keyword>
<sequence>MLKFLPALLLFTGSGLFYDRGRLLRRRGVTVAARCIDRRWQGQGGPTYVLGYTAQDGRERVIDAGEKEVPPGIRAGSEVLVCYDPVSPERAEPLQVTEAPLWRRGYEWIPASMGVGAVLLALIA</sequence>
<comment type="caution">
    <text evidence="1">The sequence shown here is derived from an EMBL/GenBank/DDBJ whole genome shotgun (WGS) entry which is preliminary data.</text>
</comment>
<dbReference type="EMBL" id="BMVU01000008">
    <property type="protein sequence ID" value="GGX69660.1"/>
    <property type="molecule type" value="Genomic_DNA"/>
</dbReference>
<evidence type="ECO:0000313" key="1">
    <source>
        <dbReference type="EMBL" id="GGX69660.1"/>
    </source>
</evidence>
<accession>A0A918KNJ1</accession>
<organism evidence="1 2">
    <name type="scientific">Streptomyces minutiscleroticus</name>
    <dbReference type="NCBI Taxonomy" id="68238"/>
    <lineage>
        <taxon>Bacteria</taxon>
        <taxon>Bacillati</taxon>
        <taxon>Actinomycetota</taxon>
        <taxon>Actinomycetes</taxon>
        <taxon>Kitasatosporales</taxon>
        <taxon>Streptomycetaceae</taxon>
        <taxon>Streptomyces</taxon>
    </lineage>
</organism>
<dbReference type="AlphaFoldDB" id="A0A918KNJ1"/>
<name>A0A918KNJ1_9ACTN</name>
<reference evidence="1" key="2">
    <citation type="submission" date="2020-09" db="EMBL/GenBank/DDBJ databases">
        <authorList>
            <person name="Sun Q."/>
            <person name="Ohkuma M."/>
        </authorList>
    </citation>
    <scope>NUCLEOTIDE SEQUENCE</scope>
    <source>
        <strain evidence="1">JCM 4790</strain>
    </source>
</reference>
<evidence type="ECO:0000313" key="2">
    <source>
        <dbReference type="Proteomes" id="UP000619244"/>
    </source>
</evidence>
<gene>
    <name evidence="1" type="ORF">GCM10010358_25200</name>
</gene>
<protein>
    <submittedName>
        <fullName evidence="1">Membrane protein</fullName>
    </submittedName>
</protein>
<proteinExistence type="predicted"/>